<dbReference type="AlphaFoldDB" id="Q3BTJ3"/>
<evidence type="ECO:0000313" key="7">
    <source>
        <dbReference type="Proteomes" id="UP000007069"/>
    </source>
</evidence>
<dbReference type="SUPFAM" id="SSF46689">
    <property type="entry name" value="Homeodomain-like"/>
    <property type="match status" value="2"/>
</dbReference>
<dbReference type="InterPro" id="IPR050204">
    <property type="entry name" value="AraC_XylS_family_regulators"/>
</dbReference>
<dbReference type="STRING" id="456327.BJD11_11455"/>
<organism evidence="7">
    <name type="scientific">Xanthomonas euvesicatoria pv. vesicatoria (strain 85-10)</name>
    <name type="common">Xanthomonas campestris pv. vesicatoria</name>
    <dbReference type="NCBI Taxonomy" id="316273"/>
    <lineage>
        <taxon>Bacteria</taxon>
        <taxon>Pseudomonadati</taxon>
        <taxon>Pseudomonadota</taxon>
        <taxon>Gammaproteobacteria</taxon>
        <taxon>Lysobacterales</taxon>
        <taxon>Lysobacteraceae</taxon>
        <taxon>Xanthomonas</taxon>
    </lineage>
</organism>
<dbReference type="InterPro" id="IPR018060">
    <property type="entry name" value="HTH_AraC"/>
</dbReference>
<gene>
    <name evidence="6" type="ordered locus">XCV2189</name>
</gene>
<dbReference type="InterPro" id="IPR009057">
    <property type="entry name" value="Homeodomain-like_sf"/>
</dbReference>
<dbReference type="PANTHER" id="PTHR46796">
    <property type="entry name" value="HTH-TYPE TRANSCRIPTIONAL ACTIVATOR RHAS-RELATED"/>
    <property type="match status" value="1"/>
</dbReference>
<protein>
    <submittedName>
        <fullName evidence="6">Transcriptional regulator, AraC family</fullName>
    </submittedName>
</protein>
<evidence type="ECO:0000256" key="1">
    <source>
        <dbReference type="ARBA" id="ARBA00023015"/>
    </source>
</evidence>
<feature type="region of interest" description="Disordered" evidence="4">
    <location>
        <begin position="222"/>
        <end position="244"/>
    </location>
</feature>
<dbReference type="GO" id="GO:0043565">
    <property type="term" value="F:sequence-specific DNA binding"/>
    <property type="evidence" value="ECO:0007669"/>
    <property type="project" value="InterPro"/>
</dbReference>
<keyword evidence="2" id="KW-0238">DNA-binding</keyword>
<dbReference type="eggNOG" id="COG2207">
    <property type="taxonomic scope" value="Bacteria"/>
</dbReference>
<evidence type="ECO:0000256" key="4">
    <source>
        <dbReference type="SAM" id="MobiDB-lite"/>
    </source>
</evidence>
<keyword evidence="3" id="KW-0804">Transcription</keyword>
<evidence type="ECO:0000256" key="2">
    <source>
        <dbReference type="ARBA" id="ARBA00023125"/>
    </source>
</evidence>
<sequence>MLIAILNNRAPSDQRDVWRCVCALWIALALHRGMTPRSIERALHPGRCPWRRRASAPPKEGKIRLTIRGRATRLSPAPCGHSPRRRPVAPLTAIACPETRAAGRMQTQAPRVRAVARAMQYIDTHLYEPVSVAHLAQAACLSRFHFARVFRDAVGASPMEYLRHRRLERAQAMLREGRHTISQIATDLCFFDQSHFVRSFRNATGCTPARFAAQTAMETCGAAHMPSSQRRGDESVSLSMEQPA</sequence>
<evidence type="ECO:0000259" key="5">
    <source>
        <dbReference type="PROSITE" id="PS01124"/>
    </source>
</evidence>
<keyword evidence="1" id="KW-0805">Transcription regulation</keyword>
<dbReference type="KEGG" id="xcv:XCV2189"/>
<evidence type="ECO:0000313" key="6">
    <source>
        <dbReference type="EMBL" id="CAJ23866.1"/>
    </source>
</evidence>
<dbReference type="PROSITE" id="PS01124">
    <property type="entry name" value="HTH_ARAC_FAMILY_2"/>
    <property type="match status" value="1"/>
</dbReference>
<proteinExistence type="predicted"/>
<dbReference type="EMBL" id="AM039952">
    <property type="protein sequence ID" value="CAJ23866.1"/>
    <property type="molecule type" value="Genomic_DNA"/>
</dbReference>
<accession>Q3BTJ3</accession>
<dbReference type="Gene3D" id="1.10.10.60">
    <property type="entry name" value="Homeodomain-like"/>
    <property type="match status" value="2"/>
</dbReference>
<evidence type="ECO:0000256" key="3">
    <source>
        <dbReference type="ARBA" id="ARBA00023163"/>
    </source>
</evidence>
<dbReference type="SMART" id="SM00342">
    <property type="entry name" value="HTH_ARAC"/>
    <property type="match status" value="1"/>
</dbReference>
<feature type="domain" description="HTH araC/xylS-type" evidence="5">
    <location>
        <begin position="116"/>
        <end position="214"/>
    </location>
</feature>
<dbReference type="Proteomes" id="UP000007069">
    <property type="component" value="Chromosome"/>
</dbReference>
<reference evidence="6 7" key="1">
    <citation type="journal article" date="2005" name="J. Bacteriol.">
        <title>Insights into genome plasticity and pathogenicity of the plant pathogenic Bacterium Xanthomonas campestris pv. vesicatoria revealed by the complete genome sequence.</title>
        <authorList>
            <person name="Thieme F."/>
            <person name="Koebnik R."/>
            <person name="Bekel T."/>
            <person name="Berger C."/>
            <person name="Boch J."/>
            <person name="Buettner D."/>
            <person name="Caldana C."/>
            <person name="Gaigalat L."/>
            <person name="Goesmann A."/>
            <person name="Kay S."/>
            <person name="Kirchner O."/>
            <person name="Lanz C."/>
            <person name="Linke B."/>
            <person name="McHardy A.C."/>
            <person name="Meyer F."/>
            <person name="Mittenhuber G."/>
            <person name="Nies D.H."/>
            <person name="Niesbach-Kloesgen U."/>
            <person name="Patschkowski T."/>
            <person name="Rueckert C."/>
            <person name="Rupp O."/>
            <person name="Schneicker S."/>
            <person name="Schuster S.C."/>
            <person name="Vorhoelter F.J."/>
            <person name="Weber E."/>
            <person name="Puehler A."/>
            <person name="Bonas U."/>
            <person name="Bartels D."/>
            <person name="Kaiser O."/>
        </authorList>
    </citation>
    <scope>NUCLEOTIDE SEQUENCE [LARGE SCALE GENOMIC DNA]</scope>
    <source>
        <strain evidence="6 7">85-10</strain>
    </source>
</reference>
<name>Q3BTJ3_XANE5</name>
<dbReference type="HOGENOM" id="CLU_106754_0_0_6"/>
<dbReference type="Pfam" id="PF12833">
    <property type="entry name" value="HTH_18"/>
    <property type="match status" value="1"/>
</dbReference>
<dbReference type="GO" id="GO:0003700">
    <property type="term" value="F:DNA-binding transcription factor activity"/>
    <property type="evidence" value="ECO:0007669"/>
    <property type="project" value="InterPro"/>
</dbReference>